<proteinExistence type="predicted"/>
<gene>
    <name evidence="1" type="ORF">C449_17197</name>
</gene>
<dbReference type="PATRIC" id="fig|1227455.4.peg.3501"/>
<dbReference type="RefSeq" id="WP_006079293.1">
    <property type="nucleotide sequence ID" value="NZ_AOMD01000034.1"/>
</dbReference>
<dbReference type="EMBL" id="AOMD01000034">
    <property type="protein sequence ID" value="EMA42480.1"/>
    <property type="molecule type" value="Genomic_DNA"/>
</dbReference>
<dbReference type="STRING" id="1227455.C449_17197"/>
<name>M0MDL6_9EURY</name>
<protein>
    <submittedName>
        <fullName evidence="1">Uncharacterized protein</fullName>
    </submittedName>
</protein>
<dbReference type="OrthoDB" id="214859at2157"/>
<evidence type="ECO:0000313" key="1">
    <source>
        <dbReference type="EMBL" id="EMA42480.1"/>
    </source>
</evidence>
<organism evidence="1 2">
    <name type="scientific">Halococcus saccharolyticus DSM 5350</name>
    <dbReference type="NCBI Taxonomy" id="1227455"/>
    <lineage>
        <taxon>Archaea</taxon>
        <taxon>Methanobacteriati</taxon>
        <taxon>Methanobacteriota</taxon>
        <taxon>Stenosarchaea group</taxon>
        <taxon>Halobacteria</taxon>
        <taxon>Halobacteriales</taxon>
        <taxon>Halococcaceae</taxon>
        <taxon>Halococcus</taxon>
    </lineage>
</organism>
<dbReference type="AlphaFoldDB" id="M0MDL6"/>
<accession>M0MDL6</accession>
<dbReference type="InParanoid" id="M0MDL6"/>
<dbReference type="Proteomes" id="UP000011669">
    <property type="component" value="Unassembled WGS sequence"/>
</dbReference>
<sequence length="92" mass="9802">MALLSLLAPIGALANAAIAALVVGFVIVLGYRRVTRTADADTAERPAESTEGPPLESWRHVYDVDKAAADREITAVQEQAADLAEADEEARR</sequence>
<reference evidence="1 2" key="1">
    <citation type="journal article" date="2014" name="PLoS Genet.">
        <title>Phylogenetically driven sequencing of extremely halophilic archaea reveals strategies for static and dynamic osmo-response.</title>
        <authorList>
            <person name="Becker E.A."/>
            <person name="Seitzer P.M."/>
            <person name="Tritt A."/>
            <person name="Larsen D."/>
            <person name="Krusor M."/>
            <person name="Yao A.I."/>
            <person name="Wu D."/>
            <person name="Madern D."/>
            <person name="Eisen J.A."/>
            <person name="Darling A.E."/>
            <person name="Facciotti M.T."/>
        </authorList>
    </citation>
    <scope>NUCLEOTIDE SEQUENCE [LARGE SCALE GENOMIC DNA]</scope>
    <source>
        <strain evidence="1 2">DSM 5350</strain>
    </source>
</reference>
<keyword evidence="2" id="KW-1185">Reference proteome</keyword>
<evidence type="ECO:0000313" key="2">
    <source>
        <dbReference type="Proteomes" id="UP000011669"/>
    </source>
</evidence>
<comment type="caution">
    <text evidence="1">The sequence shown here is derived from an EMBL/GenBank/DDBJ whole genome shotgun (WGS) entry which is preliminary data.</text>
</comment>